<feature type="signal peptide" evidence="3">
    <location>
        <begin position="1"/>
        <end position="30"/>
    </location>
</feature>
<proteinExistence type="predicted"/>
<dbReference type="SMART" id="SM00499">
    <property type="entry name" value="AAI"/>
    <property type="match status" value="1"/>
</dbReference>
<sequence length="98" mass="10225">MRKSALANFGAWFVVALVVVLVAEVKDAAAANCTPTELSSCAAALITVGTPSRVCCVKLKEQQPCFCSYIKNPSFKAYVDSPIAKKIAAACGVAIPNC</sequence>
<evidence type="ECO:0000256" key="2">
    <source>
        <dbReference type="ARBA" id="ARBA00023121"/>
    </source>
</evidence>
<dbReference type="GO" id="GO:0008289">
    <property type="term" value="F:lipid binding"/>
    <property type="evidence" value="ECO:0007669"/>
    <property type="project" value="UniProtKB-KW"/>
</dbReference>
<evidence type="ECO:0000259" key="4">
    <source>
        <dbReference type="SMART" id="SM00499"/>
    </source>
</evidence>
<feature type="domain" description="Bifunctional inhibitor/plant lipid transfer protein/seed storage helical" evidence="4">
    <location>
        <begin position="33"/>
        <end position="98"/>
    </location>
</feature>
<accession>A0ABD3U8Y4</accession>
<evidence type="ECO:0000313" key="6">
    <source>
        <dbReference type="Proteomes" id="UP001634393"/>
    </source>
</evidence>
<protein>
    <recommendedName>
        <fullName evidence="4">Bifunctional inhibitor/plant lipid transfer protein/seed storage helical domain-containing protein</fullName>
    </recommendedName>
</protein>
<dbReference type="PANTHER" id="PTHR33214:SF69">
    <property type="entry name" value="BIFUNCTIONAL INHIBITOR_LIPID-TRANSFER PROTEIN_SEED STORAGE 2S ALBUMIN SUPERFAMILY PROTEIN"/>
    <property type="match status" value="1"/>
</dbReference>
<reference evidence="5 6" key="1">
    <citation type="submission" date="2024-12" db="EMBL/GenBank/DDBJ databases">
        <title>The unique morphological basis and parallel evolutionary history of personate flowers in Penstemon.</title>
        <authorList>
            <person name="Depatie T.H."/>
            <person name="Wessinger C.A."/>
        </authorList>
    </citation>
    <scope>NUCLEOTIDE SEQUENCE [LARGE SCALE GENOMIC DNA]</scope>
    <source>
        <strain evidence="5">WTNN_2</strain>
        <tissue evidence="5">Leaf</tissue>
    </source>
</reference>
<dbReference type="Proteomes" id="UP001634393">
    <property type="component" value="Unassembled WGS sequence"/>
</dbReference>
<dbReference type="InterPro" id="IPR016140">
    <property type="entry name" value="Bifunc_inhib/LTP/seed_store"/>
</dbReference>
<dbReference type="CDD" id="cd01959">
    <property type="entry name" value="nsLTP2"/>
    <property type="match status" value="1"/>
</dbReference>
<feature type="chain" id="PRO_5044748716" description="Bifunctional inhibitor/plant lipid transfer protein/seed storage helical domain-containing protein" evidence="3">
    <location>
        <begin position="31"/>
        <end position="98"/>
    </location>
</feature>
<evidence type="ECO:0000256" key="1">
    <source>
        <dbReference type="ARBA" id="ARBA00022448"/>
    </source>
</evidence>
<dbReference type="PANTHER" id="PTHR33214">
    <property type="entry name" value="BIFUNCTIONAL INHIBITOR/LIPID-TRANSFER PROTEIN/SEED STORAGE 2S ALBUMIN SUPERFAMILY PROTEIN"/>
    <property type="match status" value="1"/>
</dbReference>
<dbReference type="SUPFAM" id="SSF47699">
    <property type="entry name" value="Bifunctional inhibitor/lipid-transfer protein/seed storage 2S albumin"/>
    <property type="match status" value="1"/>
</dbReference>
<name>A0ABD3U8Y4_9LAMI</name>
<evidence type="ECO:0000256" key="3">
    <source>
        <dbReference type="SAM" id="SignalP"/>
    </source>
</evidence>
<keyword evidence="2" id="KW-0446">Lipid-binding</keyword>
<dbReference type="InterPro" id="IPR036312">
    <property type="entry name" value="Bifun_inhib/LTP/seed_sf"/>
</dbReference>
<comment type="caution">
    <text evidence="5">The sequence shown here is derived from an EMBL/GenBank/DDBJ whole genome shotgun (WGS) entry which is preliminary data.</text>
</comment>
<evidence type="ECO:0000313" key="5">
    <source>
        <dbReference type="EMBL" id="KAL3845929.1"/>
    </source>
</evidence>
<dbReference type="InterPro" id="IPR033872">
    <property type="entry name" value="nsLTP2"/>
</dbReference>
<gene>
    <name evidence="5" type="ORF">ACJIZ3_003332</name>
</gene>
<keyword evidence="1" id="KW-0813">Transport</keyword>
<organism evidence="5 6">
    <name type="scientific">Penstemon smallii</name>
    <dbReference type="NCBI Taxonomy" id="265156"/>
    <lineage>
        <taxon>Eukaryota</taxon>
        <taxon>Viridiplantae</taxon>
        <taxon>Streptophyta</taxon>
        <taxon>Embryophyta</taxon>
        <taxon>Tracheophyta</taxon>
        <taxon>Spermatophyta</taxon>
        <taxon>Magnoliopsida</taxon>
        <taxon>eudicotyledons</taxon>
        <taxon>Gunneridae</taxon>
        <taxon>Pentapetalae</taxon>
        <taxon>asterids</taxon>
        <taxon>lamiids</taxon>
        <taxon>Lamiales</taxon>
        <taxon>Plantaginaceae</taxon>
        <taxon>Cheloneae</taxon>
        <taxon>Penstemon</taxon>
    </lineage>
</organism>
<keyword evidence="6" id="KW-1185">Reference proteome</keyword>
<keyword evidence="3" id="KW-0732">Signal</keyword>
<dbReference type="AlphaFoldDB" id="A0ABD3U8Y4"/>
<dbReference type="Gene3D" id="1.10.110.10">
    <property type="entry name" value="Plant lipid-transfer and hydrophobic proteins"/>
    <property type="match status" value="1"/>
</dbReference>
<dbReference type="EMBL" id="JBJXBP010000002">
    <property type="protein sequence ID" value="KAL3845929.1"/>
    <property type="molecule type" value="Genomic_DNA"/>
</dbReference>